<name>A0A1F7XCL6_9BACT</name>
<keyword evidence="2" id="KW-1133">Transmembrane helix</keyword>
<dbReference type="STRING" id="1802481.A2W13_00030"/>
<evidence type="ECO:0000313" key="3">
    <source>
        <dbReference type="EMBL" id="OGM12055.1"/>
    </source>
</evidence>
<feature type="transmembrane region" description="Helical" evidence="2">
    <location>
        <begin position="24"/>
        <end position="43"/>
    </location>
</feature>
<keyword evidence="2" id="KW-0812">Transmembrane</keyword>
<dbReference type="EMBL" id="MGFT01000005">
    <property type="protein sequence ID" value="OGM12055.1"/>
    <property type="molecule type" value="Genomic_DNA"/>
</dbReference>
<evidence type="ECO:0000313" key="4">
    <source>
        <dbReference type="Proteomes" id="UP000178533"/>
    </source>
</evidence>
<gene>
    <name evidence="3" type="ORF">A2W13_00030</name>
</gene>
<dbReference type="Proteomes" id="UP000178533">
    <property type="component" value="Unassembled WGS sequence"/>
</dbReference>
<organism evidence="3 4">
    <name type="scientific">Candidatus Woesebacteria bacterium RBG_16_36_11</name>
    <dbReference type="NCBI Taxonomy" id="1802481"/>
    <lineage>
        <taxon>Bacteria</taxon>
        <taxon>Candidatus Woeseibacteriota</taxon>
    </lineage>
</organism>
<sequence>MNNFIFKAYLASKAYLRKSKSTKIISITVLFISFVLVMGFRIVKAQPTEEQDADVSATVTGPTATPTTSPSASGTPSPTPTLTPKPTYKPGATPVPTAAPSPAPTGIFKIYGYAPSNSKIYMTGIAVSEETVSLSDGYFEFNRLFFPTFLSFLSGNKYPELCLFSQDQSKRLTSSVCIPSLPLSAQTSAVGPILLSPTFDIERGIFNTNEQTKATGKTLPNTQVEIFIAREKQGSSFFNIVRSVWAYYIPTYQLTSNEDGNFEFNLPNDPDIWRVFAIAKVQNNFSAKSNTLTFSISPSYLRLLMIIIQFLKDLLIFIIPNWIYFVVLIQIVIIALLVRHITRRRKNKKVKKVAKRKLTNQYYNIVAEYKKLLIKPKI</sequence>
<feature type="transmembrane region" description="Helical" evidence="2">
    <location>
        <begin position="322"/>
        <end position="342"/>
    </location>
</feature>
<reference evidence="3 4" key="1">
    <citation type="journal article" date="2016" name="Nat. Commun.">
        <title>Thousands of microbial genomes shed light on interconnected biogeochemical processes in an aquifer system.</title>
        <authorList>
            <person name="Anantharaman K."/>
            <person name="Brown C.T."/>
            <person name="Hug L.A."/>
            <person name="Sharon I."/>
            <person name="Castelle C.J."/>
            <person name="Probst A.J."/>
            <person name="Thomas B.C."/>
            <person name="Singh A."/>
            <person name="Wilkins M.J."/>
            <person name="Karaoz U."/>
            <person name="Brodie E.L."/>
            <person name="Williams K.H."/>
            <person name="Hubbard S.S."/>
            <person name="Banfield J.F."/>
        </authorList>
    </citation>
    <scope>NUCLEOTIDE SEQUENCE [LARGE SCALE GENOMIC DNA]</scope>
</reference>
<evidence type="ECO:0000256" key="2">
    <source>
        <dbReference type="SAM" id="Phobius"/>
    </source>
</evidence>
<protein>
    <submittedName>
        <fullName evidence="3">Uncharacterized protein</fullName>
    </submittedName>
</protein>
<feature type="compositionally biased region" description="Low complexity" evidence="1">
    <location>
        <begin position="84"/>
        <end position="96"/>
    </location>
</feature>
<feature type="compositionally biased region" description="Low complexity" evidence="1">
    <location>
        <begin position="56"/>
        <end position="76"/>
    </location>
</feature>
<accession>A0A1F7XCL6</accession>
<proteinExistence type="predicted"/>
<feature type="region of interest" description="Disordered" evidence="1">
    <location>
        <begin position="51"/>
        <end position="100"/>
    </location>
</feature>
<evidence type="ECO:0000256" key="1">
    <source>
        <dbReference type="SAM" id="MobiDB-lite"/>
    </source>
</evidence>
<comment type="caution">
    <text evidence="3">The sequence shown here is derived from an EMBL/GenBank/DDBJ whole genome shotgun (WGS) entry which is preliminary data.</text>
</comment>
<dbReference type="AlphaFoldDB" id="A0A1F7XCL6"/>
<keyword evidence="2" id="KW-0472">Membrane</keyword>